<proteinExistence type="predicted"/>
<feature type="domain" description="Brix" evidence="3">
    <location>
        <begin position="80"/>
        <end position="341"/>
    </location>
</feature>
<feature type="compositionally biased region" description="Gly residues" evidence="2">
    <location>
        <begin position="492"/>
        <end position="502"/>
    </location>
</feature>
<dbReference type="EMBL" id="BTSX01000005">
    <property type="protein sequence ID" value="GMT00919.1"/>
    <property type="molecule type" value="Genomic_DNA"/>
</dbReference>
<dbReference type="PROSITE" id="PS50833">
    <property type="entry name" value="BRIX"/>
    <property type="match status" value="1"/>
</dbReference>
<dbReference type="Pfam" id="PF04427">
    <property type="entry name" value="Brix"/>
    <property type="match status" value="1"/>
</dbReference>
<reference evidence="4" key="1">
    <citation type="submission" date="2023-10" db="EMBL/GenBank/DDBJ databases">
        <title>Genome assembly of Pristionchus species.</title>
        <authorList>
            <person name="Yoshida K."/>
            <person name="Sommer R.J."/>
        </authorList>
    </citation>
    <scope>NUCLEOTIDE SEQUENCE</scope>
    <source>
        <strain evidence="4">RS0144</strain>
    </source>
</reference>
<feature type="region of interest" description="Disordered" evidence="2">
    <location>
        <begin position="389"/>
        <end position="502"/>
    </location>
</feature>
<dbReference type="SMART" id="SM00879">
    <property type="entry name" value="Brix"/>
    <property type="match status" value="1"/>
</dbReference>
<feature type="compositionally biased region" description="Basic and acidic residues" evidence="2">
    <location>
        <begin position="424"/>
        <end position="441"/>
    </location>
</feature>
<sequence>LLRGSHFKQCGMGKRTGKGKSAKAAQAGDRGEAQMRLNFSGKFAMRAEKRARMKEEKDEVKKLRDQVAVQSVNKDKAKEPHSIVIPSGDVGKFVKRLVRDYRRVMEPNTAAKLKVMKRNNIRDFVATGAVLGVTHMMVFTRSEMSVNMRLMRFPQGPTLTFRVKEYTLMRDVLSSLKKSMVFEELYKSAPLVILSGFKEGQPRHLGLVQTTFQNMFPSINVDMVNLASIRRCVMVRYNEEDDTIDIRHYSIKTVPTGMSNSTKKLLQSKLPDLSRYKDIADYFENPGHLSDSEMEEESKNVDLAQDLGRGCKKGGQTQIRLLELGPRLTVELIKVEQEIDEGEVLYHKHVTKSAAEIAELKSKAPRVKKLRERRRKDIELKVVRKLERANDRKKEEAEEQRQIREAAARKQAMATGQTEEIENENAKDREIAAQRERDEGPRGGGEGQNEAPPFKRRRRNEEEEEEETEQRTMKKSSSVKVALKKFSRRGGRGGGRGGRGGK</sequence>
<comment type="caution">
    <text evidence="4">The sequence shown here is derived from an EMBL/GenBank/DDBJ whole genome shotgun (WGS) entry which is preliminary data.</text>
</comment>
<accession>A0AAV5U273</accession>
<feature type="region of interest" description="Disordered" evidence="2">
    <location>
        <begin position="1"/>
        <end position="31"/>
    </location>
</feature>
<gene>
    <name evidence="4" type="ORF">PENTCL1PPCAC_23093</name>
</gene>
<evidence type="ECO:0000313" key="5">
    <source>
        <dbReference type="Proteomes" id="UP001432027"/>
    </source>
</evidence>
<name>A0AAV5U273_9BILA</name>
<dbReference type="GO" id="GO:0006364">
    <property type="term" value="P:rRNA processing"/>
    <property type="evidence" value="ECO:0007669"/>
    <property type="project" value="InterPro"/>
</dbReference>
<dbReference type="AlphaFoldDB" id="A0AAV5U273"/>
<organism evidence="4 5">
    <name type="scientific">Pristionchus entomophagus</name>
    <dbReference type="NCBI Taxonomy" id="358040"/>
    <lineage>
        <taxon>Eukaryota</taxon>
        <taxon>Metazoa</taxon>
        <taxon>Ecdysozoa</taxon>
        <taxon>Nematoda</taxon>
        <taxon>Chromadorea</taxon>
        <taxon>Rhabditida</taxon>
        <taxon>Rhabditina</taxon>
        <taxon>Diplogasteromorpha</taxon>
        <taxon>Diplogasteroidea</taxon>
        <taxon>Neodiplogasteridae</taxon>
        <taxon>Pristionchus</taxon>
    </lineage>
</organism>
<evidence type="ECO:0000313" key="4">
    <source>
        <dbReference type="EMBL" id="GMT00919.1"/>
    </source>
</evidence>
<feature type="compositionally biased region" description="Basic residues" evidence="2">
    <location>
        <begin position="482"/>
        <end position="491"/>
    </location>
</feature>
<dbReference type="PANTHER" id="PTHR12661:SF5">
    <property type="entry name" value="SUPPRESSOR OF SWI4 1 HOMOLOG"/>
    <property type="match status" value="1"/>
</dbReference>
<dbReference type="PANTHER" id="PTHR12661">
    <property type="entry name" value="PETER PAN-RELATED"/>
    <property type="match status" value="1"/>
</dbReference>
<feature type="compositionally biased region" description="Basic and acidic residues" evidence="2">
    <location>
        <begin position="389"/>
        <end position="408"/>
    </location>
</feature>
<dbReference type="Proteomes" id="UP001432027">
    <property type="component" value="Unassembled WGS sequence"/>
</dbReference>
<dbReference type="InterPro" id="IPR045112">
    <property type="entry name" value="PPAN-like"/>
</dbReference>
<feature type="coiled-coil region" evidence="1">
    <location>
        <begin position="46"/>
        <end position="73"/>
    </location>
</feature>
<keyword evidence="1" id="KW-0175">Coiled coil</keyword>
<dbReference type="GO" id="GO:0000027">
    <property type="term" value="P:ribosomal large subunit assembly"/>
    <property type="evidence" value="ECO:0007669"/>
    <property type="project" value="TreeGrafter"/>
</dbReference>
<evidence type="ECO:0000256" key="1">
    <source>
        <dbReference type="SAM" id="Coils"/>
    </source>
</evidence>
<evidence type="ECO:0000256" key="2">
    <source>
        <dbReference type="SAM" id="MobiDB-lite"/>
    </source>
</evidence>
<protein>
    <recommendedName>
        <fullName evidence="3">Brix domain-containing protein</fullName>
    </recommendedName>
</protein>
<feature type="non-terminal residue" evidence="4">
    <location>
        <position position="1"/>
    </location>
</feature>
<dbReference type="InterPro" id="IPR007109">
    <property type="entry name" value="Brix"/>
</dbReference>
<dbReference type="GO" id="GO:0030687">
    <property type="term" value="C:preribosome, large subunit precursor"/>
    <property type="evidence" value="ECO:0007669"/>
    <property type="project" value="TreeGrafter"/>
</dbReference>
<keyword evidence="5" id="KW-1185">Reference proteome</keyword>
<dbReference type="GO" id="GO:0019843">
    <property type="term" value="F:rRNA binding"/>
    <property type="evidence" value="ECO:0007669"/>
    <property type="project" value="InterPro"/>
</dbReference>
<evidence type="ECO:0000259" key="3">
    <source>
        <dbReference type="PROSITE" id="PS50833"/>
    </source>
</evidence>